<name>A0A3B1ADS5_9ZZZZ</name>
<gene>
    <name evidence="10" type="ORF">MNBD_GAMMA21-1805</name>
</gene>
<evidence type="ECO:0000256" key="6">
    <source>
        <dbReference type="ARBA" id="ARBA00023163"/>
    </source>
</evidence>
<feature type="coiled-coil region" evidence="8">
    <location>
        <begin position="85"/>
        <end position="112"/>
    </location>
</feature>
<keyword evidence="2" id="KW-0475">Mercuric resistance</keyword>
<sequence>MNKPLTIGYLARAASVNIETVRYYQRIGLIEEPKKPSSGYRIYSTETVDRIKFIKSAQPLGFSLQEIAELLDLGDGQCDDVRLHAEQKRSNIDQQIKELTKLRKTLDKLIKSCNADNAQCPIIKSLAGQL</sequence>
<dbReference type="Pfam" id="PF09278">
    <property type="entry name" value="MerR-DNA-bind"/>
    <property type="match status" value="1"/>
</dbReference>
<keyword evidence="4" id="KW-0805">Transcription regulation</keyword>
<dbReference type="GO" id="GO:0045340">
    <property type="term" value="F:mercury ion binding"/>
    <property type="evidence" value="ECO:0007669"/>
    <property type="project" value="InterPro"/>
</dbReference>
<dbReference type="InterPro" id="IPR015358">
    <property type="entry name" value="Tscrpt_reg_MerR_DNA-bd"/>
</dbReference>
<keyword evidence="6" id="KW-0804">Transcription</keyword>
<organism evidence="10">
    <name type="scientific">hydrothermal vent metagenome</name>
    <dbReference type="NCBI Taxonomy" id="652676"/>
    <lineage>
        <taxon>unclassified sequences</taxon>
        <taxon>metagenomes</taxon>
        <taxon>ecological metagenomes</taxon>
    </lineage>
</organism>
<dbReference type="InterPro" id="IPR011794">
    <property type="entry name" value="MerR"/>
</dbReference>
<dbReference type="InterPro" id="IPR000551">
    <property type="entry name" value="MerR-type_HTH_dom"/>
</dbReference>
<dbReference type="GO" id="GO:0003677">
    <property type="term" value="F:DNA binding"/>
    <property type="evidence" value="ECO:0007669"/>
    <property type="project" value="UniProtKB-KW"/>
</dbReference>
<evidence type="ECO:0000256" key="1">
    <source>
        <dbReference type="ARBA" id="ARBA00017146"/>
    </source>
</evidence>
<dbReference type="GO" id="GO:0046689">
    <property type="term" value="P:response to mercury ion"/>
    <property type="evidence" value="ECO:0007669"/>
    <property type="project" value="UniProtKB-KW"/>
</dbReference>
<evidence type="ECO:0000256" key="2">
    <source>
        <dbReference type="ARBA" id="ARBA00022466"/>
    </source>
</evidence>
<accession>A0A3B1ADS5</accession>
<dbReference type="PROSITE" id="PS00552">
    <property type="entry name" value="HTH_MERR_1"/>
    <property type="match status" value="1"/>
</dbReference>
<dbReference type="CDD" id="cd04783">
    <property type="entry name" value="HTH_MerR1"/>
    <property type="match status" value="1"/>
</dbReference>
<protein>
    <recommendedName>
        <fullName evidence="1">Mercuric resistance operon regulatory protein</fullName>
    </recommendedName>
</protein>
<evidence type="ECO:0000256" key="7">
    <source>
        <dbReference type="ARBA" id="ARBA00024874"/>
    </source>
</evidence>
<dbReference type="PROSITE" id="PS50937">
    <property type="entry name" value="HTH_MERR_2"/>
    <property type="match status" value="1"/>
</dbReference>
<dbReference type="Gene3D" id="1.10.1660.10">
    <property type="match status" value="1"/>
</dbReference>
<evidence type="ECO:0000259" key="9">
    <source>
        <dbReference type="PROSITE" id="PS50937"/>
    </source>
</evidence>
<evidence type="ECO:0000256" key="4">
    <source>
        <dbReference type="ARBA" id="ARBA00023015"/>
    </source>
</evidence>
<evidence type="ECO:0000256" key="3">
    <source>
        <dbReference type="ARBA" id="ARBA00022914"/>
    </source>
</evidence>
<reference evidence="10" key="1">
    <citation type="submission" date="2018-06" db="EMBL/GenBank/DDBJ databases">
        <authorList>
            <person name="Zhirakovskaya E."/>
        </authorList>
    </citation>
    <scope>NUCLEOTIDE SEQUENCE</scope>
</reference>
<keyword evidence="3" id="KW-0476">Mercury</keyword>
<dbReference type="PANTHER" id="PTHR30204">
    <property type="entry name" value="REDOX-CYCLING DRUG-SENSING TRANSCRIPTIONAL ACTIVATOR SOXR"/>
    <property type="match status" value="1"/>
</dbReference>
<dbReference type="EMBL" id="UOFR01000003">
    <property type="protein sequence ID" value="VAW90726.1"/>
    <property type="molecule type" value="Genomic_DNA"/>
</dbReference>
<keyword evidence="8" id="KW-0175">Coiled coil</keyword>
<comment type="function">
    <text evidence="7">Mediates the mercuric-dependent induction of mercury resistance operon. In the absence of mercury MerR represses transcription by binding tightly to the mer operator region; when mercury is present the dimeric complex binds a single ion and becomes a potent transcriptional activator, while remaining bound to the mer site.</text>
</comment>
<keyword evidence="5" id="KW-0238">DNA-binding</keyword>
<dbReference type="SUPFAM" id="SSF46955">
    <property type="entry name" value="Putative DNA-binding domain"/>
    <property type="match status" value="1"/>
</dbReference>
<dbReference type="PRINTS" id="PR00040">
    <property type="entry name" value="HTHMERR"/>
</dbReference>
<dbReference type="AlphaFoldDB" id="A0A3B1ADS5"/>
<evidence type="ECO:0000256" key="5">
    <source>
        <dbReference type="ARBA" id="ARBA00023125"/>
    </source>
</evidence>
<dbReference type="GO" id="GO:0003700">
    <property type="term" value="F:DNA-binding transcription factor activity"/>
    <property type="evidence" value="ECO:0007669"/>
    <property type="project" value="InterPro"/>
</dbReference>
<dbReference type="Pfam" id="PF00376">
    <property type="entry name" value="MerR"/>
    <property type="match status" value="1"/>
</dbReference>
<evidence type="ECO:0000256" key="8">
    <source>
        <dbReference type="SAM" id="Coils"/>
    </source>
</evidence>
<proteinExistence type="predicted"/>
<evidence type="ECO:0000313" key="10">
    <source>
        <dbReference type="EMBL" id="VAW90726.1"/>
    </source>
</evidence>
<dbReference type="PANTHER" id="PTHR30204:SF94">
    <property type="entry name" value="HEAVY METAL-DEPENDENT TRANSCRIPTIONAL REGULATOR HI_0293-RELATED"/>
    <property type="match status" value="1"/>
</dbReference>
<dbReference type="InterPro" id="IPR047057">
    <property type="entry name" value="MerR_fam"/>
</dbReference>
<feature type="domain" description="HTH merR-type" evidence="9">
    <location>
        <begin position="1"/>
        <end position="73"/>
    </location>
</feature>
<dbReference type="InterPro" id="IPR009061">
    <property type="entry name" value="DNA-bd_dom_put_sf"/>
</dbReference>
<dbReference type="SMART" id="SM00422">
    <property type="entry name" value="HTH_MERR"/>
    <property type="match status" value="1"/>
</dbReference>